<feature type="domain" description="Chitin-binding type-2" evidence="8">
    <location>
        <begin position="39"/>
        <end position="96"/>
    </location>
</feature>
<keyword evidence="10" id="KW-1185">Reference proteome</keyword>
<dbReference type="GO" id="GO:0008061">
    <property type="term" value="F:chitin binding"/>
    <property type="evidence" value="ECO:0007669"/>
    <property type="project" value="UniProtKB-KW"/>
</dbReference>
<dbReference type="InterPro" id="IPR036508">
    <property type="entry name" value="Chitin-bd_dom_sf"/>
</dbReference>
<dbReference type="InterPro" id="IPR051940">
    <property type="entry name" value="Chitin_bind-dev_reg"/>
</dbReference>
<protein>
    <recommendedName>
        <fullName evidence="8">Chitin-binding type-2 domain-containing protein</fullName>
    </recommendedName>
</protein>
<dbReference type="PANTHER" id="PTHR23301:SF0">
    <property type="entry name" value="CHITIN-BINDING TYPE-2 DOMAIN-CONTAINING PROTEIN-RELATED"/>
    <property type="match status" value="1"/>
</dbReference>
<evidence type="ECO:0000256" key="1">
    <source>
        <dbReference type="ARBA" id="ARBA00022473"/>
    </source>
</evidence>
<dbReference type="SMART" id="SM00494">
    <property type="entry name" value="ChtBD2"/>
    <property type="match status" value="1"/>
</dbReference>
<dbReference type="EMBL" id="UYYB01102695">
    <property type="protein sequence ID" value="VDM78701.1"/>
    <property type="molecule type" value="Genomic_DNA"/>
</dbReference>
<proteinExistence type="predicted"/>
<evidence type="ECO:0000256" key="2">
    <source>
        <dbReference type="ARBA" id="ARBA00022669"/>
    </source>
</evidence>
<keyword evidence="6" id="KW-0325">Glycoprotein</keyword>
<dbReference type="InterPro" id="IPR002557">
    <property type="entry name" value="Chitin-bd_dom"/>
</dbReference>
<dbReference type="Gene3D" id="2.170.140.10">
    <property type="entry name" value="Chitin binding domain"/>
    <property type="match status" value="1"/>
</dbReference>
<dbReference type="SUPFAM" id="SSF57625">
    <property type="entry name" value="Invertebrate chitin-binding proteins"/>
    <property type="match status" value="2"/>
</dbReference>
<accession>A0A3P7J0N4</accession>
<reference evidence="9 10" key="1">
    <citation type="submission" date="2018-11" db="EMBL/GenBank/DDBJ databases">
        <authorList>
            <consortium name="Pathogen Informatics"/>
        </authorList>
    </citation>
    <scope>NUCLEOTIDE SEQUENCE [LARGE SCALE GENOMIC DNA]</scope>
</reference>
<sequence>MDPSKKESCNLVPTEEESITKASEESSGEGPIYPNGTVEGRCEDLADGFFEHAPCSSYFLTCSGGVARVMSCPSHLIYDKKLKICNYAKDVEGCRQITMHCPARLVFDEGRQLCDYPKAVDVCEGSGEHSGEGSGEWSGLEYGSGEASGELGTNFFHTGEVSGEFSGDVSGELSGSNSGVFNNE</sequence>
<keyword evidence="1" id="KW-0217">Developmental protein</keyword>
<dbReference type="AlphaFoldDB" id="A0A3P7J0N4"/>
<dbReference type="Gene3D" id="3.20.20.80">
    <property type="entry name" value="Glycosidases"/>
    <property type="match status" value="1"/>
</dbReference>
<feature type="non-terminal residue" evidence="9">
    <location>
        <position position="184"/>
    </location>
</feature>
<dbReference type="Proteomes" id="UP000270094">
    <property type="component" value="Unassembled WGS sequence"/>
</dbReference>
<keyword evidence="2" id="KW-0147">Chitin-binding</keyword>
<evidence type="ECO:0000313" key="9">
    <source>
        <dbReference type="EMBL" id="VDM78701.1"/>
    </source>
</evidence>
<dbReference type="GO" id="GO:0005576">
    <property type="term" value="C:extracellular region"/>
    <property type="evidence" value="ECO:0007669"/>
    <property type="project" value="InterPro"/>
</dbReference>
<dbReference type="OrthoDB" id="5877064at2759"/>
<evidence type="ECO:0000256" key="6">
    <source>
        <dbReference type="ARBA" id="ARBA00023180"/>
    </source>
</evidence>
<evidence type="ECO:0000256" key="3">
    <source>
        <dbReference type="ARBA" id="ARBA00022729"/>
    </source>
</evidence>
<dbReference type="PANTHER" id="PTHR23301">
    <property type="entry name" value="CHITIN BINDING PERITROPHIN-A"/>
    <property type="match status" value="1"/>
</dbReference>
<keyword evidence="3" id="KW-0732">Signal</keyword>
<evidence type="ECO:0000256" key="7">
    <source>
        <dbReference type="SAM" id="MobiDB-lite"/>
    </source>
</evidence>
<name>A0A3P7J0N4_STRVU</name>
<feature type="region of interest" description="Disordered" evidence="7">
    <location>
        <begin position="1"/>
        <end position="33"/>
    </location>
</feature>
<keyword evidence="5" id="KW-1015">Disulfide bond</keyword>
<evidence type="ECO:0000259" key="8">
    <source>
        <dbReference type="PROSITE" id="PS50940"/>
    </source>
</evidence>
<evidence type="ECO:0000256" key="5">
    <source>
        <dbReference type="ARBA" id="ARBA00023157"/>
    </source>
</evidence>
<dbReference type="PROSITE" id="PS50940">
    <property type="entry name" value="CHIT_BIND_II"/>
    <property type="match status" value="1"/>
</dbReference>
<evidence type="ECO:0000313" key="10">
    <source>
        <dbReference type="Proteomes" id="UP000270094"/>
    </source>
</evidence>
<evidence type="ECO:0000256" key="4">
    <source>
        <dbReference type="ARBA" id="ARBA00022737"/>
    </source>
</evidence>
<keyword evidence="4" id="KW-0677">Repeat</keyword>
<organism evidence="9 10">
    <name type="scientific">Strongylus vulgaris</name>
    <name type="common">Blood worm</name>
    <dbReference type="NCBI Taxonomy" id="40348"/>
    <lineage>
        <taxon>Eukaryota</taxon>
        <taxon>Metazoa</taxon>
        <taxon>Ecdysozoa</taxon>
        <taxon>Nematoda</taxon>
        <taxon>Chromadorea</taxon>
        <taxon>Rhabditida</taxon>
        <taxon>Rhabditina</taxon>
        <taxon>Rhabditomorpha</taxon>
        <taxon>Strongyloidea</taxon>
        <taxon>Strongylidae</taxon>
        <taxon>Strongylus</taxon>
    </lineage>
</organism>
<dbReference type="Pfam" id="PF01607">
    <property type="entry name" value="CBM_14"/>
    <property type="match status" value="1"/>
</dbReference>
<dbReference type="FunFam" id="2.170.140.10:FF:000009">
    <property type="entry name" value="Chondroitin proteoglycan 1"/>
    <property type="match status" value="1"/>
</dbReference>
<gene>
    <name evidence="9" type="ORF">SVUK_LOCUS13699</name>
</gene>